<keyword evidence="4" id="KW-1185">Reference proteome</keyword>
<feature type="domain" description="Flavinylation-associated cytochrome" evidence="2">
    <location>
        <begin position="78"/>
        <end position="135"/>
    </location>
</feature>
<dbReference type="KEGG" id="dor:Desor_2627"/>
<reference evidence="4" key="1">
    <citation type="submission" date="2011-11" db="EMBL/GenBank/DDBJ databases">
        <title>Complete sequence of Desulfosporosinus orientis DSM 765.</title>
        <authorList>
            <person name="Lucas S."/>
            <person name="Han J."/>
            <person name="Lapidus A."/>
            <person name="Cheng J.-F."/>
            <person name="Goodwin L."/>
            <person name="Pitluck S."/>
            <person name="Peters L."/>
            <person name="Ovchinnikova G."/>
            <person name="Teshima H."/>
            <person name="Detter J.C."/>
            <person name="Han C."/>
            <person name="Tapia R."/>
            <person name="Land M."/>
            <person name="Hauser L."/>
            <person name="Kyrpides N."/>
            <person name="Ivanova N."/>
            <person name="Pagani I."/>
            <person name="Pester M."/>
            <person name="Spring S."/>
            <person name="Ollivier B."/>
            <person name="Rattei T."/>
            <person name="Klenk H.-P."/>
            <person name="Wagner M."/>
            <person name="Loy A."/>
            <person name="Woyke T."/>
        </authorList>
    </citation>
    <scope>NUCLEOTIDE SEQUENCE [LARGE SCALE GENOMIC DNA]</scope>
    <source>
        <strain evidence="4">ATCC 19365 / DSM 765 / NCIMB 8382 / VKM B-1628</strain>
    </source>
</reference>
<dbReference type="InterPro" id="IPR025517">
    <property type="entry name" value="DUF4405"/>
</dbReference>
<dbReference type="Proteomes" id="UP000006346">
    <property type="component" value="Chromosome"/>
</dbReference>
<keyword evidence="1" id="KW-1133">Transmembrane helix</keyword>
<evidence type="ECO:0000259" key="2">
    <source>
        <dbReference type="Pfam" id="PF14358"/>
    </source>
</evidence>
<keyword evidence="1" id="KW-0812">Transmembrane</keyword>
<evidence type="ECO:0000313" key="4">
    <source>
        <dbReference type="Proteomes" id="UP000006346"/>
    </source>
</evidence>
<dbReference type="STRING" id="768706.Desor_2627"/>
<keyword evidence="1" id="KW-0472">Membrane</keyword>
<feature type="transmembrane region" description="Helical" evidence="1">
    <location>
        <begin position="154"/>
        <end position="174"/>
    </location>
</feature>
<evidence type="ECO:0000313" key="3">
    <source>
        <dbReference type="EMBL" id="AET68176.1"/>
    </source>
</evidence>
<proteinExistence type="predicted"/>
<feature type="transmembrane region" description="Helical" evidence="1">
    <location>
        <begin position="121"/>
        <end position="142"/>
    </location>
</feature>
<dbReference type="EMBL" id="CP003108">
    <property type="protein sequence ID" value="AET68176.1"/>
    <property type="molecule type" value="Genomic_DNA"/>
</dbReference>
<feature type="transmembrane region" description="Helical" evidence="1">
    <location>
        <begin position="7"/>
        <end position="25"/>
    </location>
</feature>
<dbReference type="OrthoDB" id="9779183at2"/>
<feature type="transmembrane region" description="Helical" evidence="1">
    <location>
        <begin position="231"/>
        <end position="251"/>
    </location>
</feature>
<accession>G7W8W7</accession>
<dbReference type="eggNOG" id="ENOG503294J">
    <property type="taxonomic scope" value="Bacteria"/>
</dbReference>
<name>G7W8W7_DESOD</name>
<organism evidence="3 4">
    <name type="scientific">Desulfosporosinus orientis (strain ATCC 19365 / DSM 765 / NCIMB 8382 / VKM B-1628 / Singapore I)</name>
    <name type="common">Desulfotomaculum orientis</name>
    <dbReference type="NCBI Taxonomy" id="768706"/>
    <lineage>
        <taxon>Bacteria</taxon>
        <taxon>Bacillati</taxon>
        <taxon>Bacillota</taxon>
        <taxon>Clostridia</taxon>
        <taxon>Eubacteriales</taxon>
        <taxon>Desulfitobacteriaceae</taxon>
        <taxon>Desulfosporosinus</taxon>
    </lineage>
</organism>
<feature type="transmembrane region" description="Helical" evidence="1">
    <location>
        <begin position="74"/>
        <end position="101"/>
    </location>
</feature>
<protein>
    <recommendedName>
        <fullName evidence="2">Flavinylation-associated cytochrome domain-containing protein</fullName>
    </recommendedName>
</protein>
<feature type="transmembrane region" description="Helical" evidence="1">
    <location>
        <begin position="31"/>
        <end position="53"/>
    </location>
</feature>
<evidence type="ECO:0000256" key="1">
    <source>
        <dbReference type="SAM" id="Phobius"/>
    </source>
</evidence>
<dbReference type="AlphaFoldDB" id="G7W8W7"/>
<dbReference type="Pfam" id="PF14358">
    <property type="entry name" value="DUF4405"/>
    <property type="match status" value="1"/>
</dbReference>
<dbReference type="RefSeq" id="WP_014184984.1">
    <property type="nucleotide sequence ID" value="NC_016584.1"/>
</dbReference>
<sequence>MKNSNYIKLTLDIVIVLLFTLLYNVRVFGGLAFHEMVGLGIGALFMVHILLNWQWVLKVTQRLFDRSLPGKIRFGYCLNILLLFSMAFTIISGLMISKVLFPGFAGVNGRVFRGLHSSIPYVTLVLVGVHLGLHWQWIMGLMKKVFNVKSSSTVSVAAKVVLSLILLLGSIQVLSTQFSSSIAQITTNVSVNSEQIQPNGLNDQFDKNIPTGKDGIRLGHEDGKGGNANTASVIITFLGIIGGIAVGTNYIEKQIIKKPLKPQTQN</sequence>
<dbReference type="HOGENOM" id="CLU_076881_0_0_9"/>
<reference evidence="3 4" key="2">
    <citation type="journal article" date="2012" name="J. Bacteriol.">
        <title>Complete genome sequences of Desulfosporosinus orientis DSM765T, Desulfosporosinus youngiae DSM17734T, Desulfosporosinus meridiei DSM13257T, and Desulfosporosinus acidiphilus DSM22704T.</title>
        <authorList>
            <person name="Pester M."/>
            <person name="Brambilla E."/>
            <person name="Alazard D."/>
            <person name="Rattei T."/>
            <person name="Weinmaier T."/>
            <person name="Han J."/>
            <person name="Lucas S."/>
            <person name="Lapidus A."/>
            <person name="Cheng J.F."/>
            <person name="Goodwin L."/>
            <person name="Pitluck S."/>
            <person name="Peters L."/>
            <person name="Ovchinnikova G."/>
            <person name="Teshima H."/>
            <person name="Detter J.C."/>
            <person name="Han C.S."/>
            <person name="Tapia R."/>
            <person name="Land M.L."/>
            <person name="Hauser L."/>
            <person name="Kyrpides N.C."/>
            <person name="Ivanova N.N."/>
            <person name="Pagani I."/>
            <person name="Huntmann M."/>
            <person name="Wei C.L."/>
            <person name="Davenport K.W."/>
            <person name="Daligault H."/>
            <person name="Chain P.S."/>
            <person name="Chen A."/>
            <person name="Mavromatis K."/>
            <person name="Markowitz V."/>
            <person name="Szeto E."/>
            <person name="Mikhailova N."/>
            <person name="Pati A."/>
            <person name="Wagner M."/>
            <person name="Woyke T."/>
            <person name="Ollivier B."/>
            <person name="Klenk H.P."/>
            <person name="Spring S."/>
            <person name="Loy A."/>
        </authorList>
    </citation>
    <scope>NUCLEOTIDE SEQUENCE [LARGE SCALE GENOMIC DNA]</scope>
    <source>
        <strain evidence="4">ATCC 19365 / DSM 765 / NCIMB 8382 / VKM B-1628</strain>
    </source>
</reference>
<gene>
    <name evidence="3" type="ordered locus">Desor_2627</name>
</gene>
<dbReference type="PATRIC" id="fig|768706.3.peg.2642"/>